<dbReference type="PANTHER" id="PTHR47331">
    <property type="entry name" value="PHD-TYPE DOMAIN-CONTAINING PROTEIN"/>
    <property type="match status" value="1"/>
</dbReference>
<evidence type="ECO:0000313" key="1">
    <source>
        <dbReference type="EMBL" id="GFT47306.1"/>
    </source>
</evidence>
<dbReference type="EMBL" id="BMAW01016125">
    <property type="protein sequence ID" value="GFT47306.1"/>
    <property type="molecule type" value="Genomic_DNA"/>
</dbReference>
<dbReference type="InterPro" id="IPR008042">
    <property type="entry name" value="Retrotrans_Pao"/>
</dbReference>
<keyword evidence="2" id="KW-1185">Reference proteome</keyword>
<accession>A0A8X6TV92</accession>
<dbReference type="OrthoDB" id="416987at2759"/>
<name>A0A8X6TV92_NEPPI</name>
<evidence type="ECO:0000313" key="2">
    <source>
        <dbReference type="Proteomes" id="UP000887013"/>
    </source>
</evidence>
<organism evidence="1 2">
    <name type="scientific">Nephila pilipes</name>
    <name type="common">Giant wood spider</name>
    <name type="synonym">Nephila maculata</name>
    <dbReference type="NCBI Taxonomy" id="299642"/>
    <lineage>
        <taxon>Eukaryota</taxon>
        <taxon>Metazoa</taxon>
        <taxon>Ecdysozoa</taxon>
        <taxon>Arthropoda</taxon>
        <taxon>Chelicerata</taxon>
        <taxon>Arachnida</taxon>
        <taxon>Araneae</taxon>
        <taxon>Araneomorphae</taxon>
        <taxon>Entelegynae</taxon>
        <taxon>Araneoidea</taxon>
        <taxon>Nephilidae</taxon>
        <taxon>Nephila</taxon>
    </lineage>
</organism>
<proteinExistence type="predicted"/>
<dbReference type="Proteomes" id="UP000887013">
    <property type="component" value="Unassembled WGS sequence"/>
</dbReference>
<reference evidence="1" key="1">
    <citation type="submission" date="2020-08" db="EMBL/GenBank/DDBJ databases">
        <title>Multicomponent nature underlies the extraordinary mechanical properties of spider dragline silk.</title>
        <authorList>
            <person name="Kono N."/>
            <person name="Nakamura H."/>
            <person name="Mori M."/>
            <person name="Yoshida Y."/>
            <person name="Ohtoshi R."/>
            <person name="Malay A.D."/>
            <person name="Moran D.A.P."/>
            <person name="Tomita M."/>
            <person name="Numata K."/>
            <person name="Arakawa K."/>
        </authorList>
    </citation>
    <scope>NUCLEOTIDE SEQUENCE</scope>
</reference>
<evidence type="ECO:0008006" key="3">
    <source>
        <dbReference type="Google" id="ProtNLM"/>
    </source>
</evidence>
<dbReference type="AlphaFoldDB" id="A0A8X6TV92"/>
<sequence length="276" mass="31153">MHHIYELPISSLDESFSLPVKVFSQEKICGNVPKISHSSVISELNAKGIILSDLEKDYYEINLLPGADDVGILFLDQSIRLKSGLFFLKTRQGFVLTGNEQVVYRHCRVVFGVSSSPFLLAEVLSHLLEHAPAEDSGIADKLKLSFYVNNCVAGVNDVRQQEEFILKARTILSRGCFNLRYWESNVECEYISKSTETTKVLGILWDLDKDVFKCDVCMEGLKSGCNITKRFILAAVQKMFDPLDILYSAILPPKILLQNTWKSILSWDSPLHDDDV</sequence>
<dbReference type="Pfam" id="PF05380">
    <property type="entry name" value="Peptidase_A17"/>
    <property type="match status" value="1"/>
</dbReference>
<gene>
    <name evidence="1" type="primary">AVEN_64851_1</name>
    <name evidence="1" type="ORF">NPIL_537931</name>
</gene>
<protein>
    <recommendedName>
        <fullName evidence="3">Reverse transcriptase domain-containing protein</fullName>
    </recommendedName>
</protein>
<comment type="caution">
    <text evidence="1">The sequence shown here is derived from an EMBL/GenBank/DDBJ whole genome shotgun (WGS) entry which is preliminary data.</text>
</comment>